<evidence type="ECO:0000313" key="3">
    <source>
        <dbReference type="Proteomes" id="UP000295008"/>
    </source>
</evidence>
<organism evidence="2 3">
    <name type="scientific">Hydrogenispora ethanolica</name>
    <dbReference type="NCBI Taxonomy" id="1082276"/>
    <lineage>
        <taxon>Bacteria</taxon>
        <taxon>Bacillati</taxon>
        <taxon>Bacillota</taxon>
        <taxon>Hydrogenispora</taxon>
    </lineage>
</organism>
<name>A0A4R1SAC0_HYDET</name>
<evidence type="ECO:0000313" key="2">
    <source>
        <dbReference type="EMBL" id="TCL76388.1"/>
    </source>
</evidence>
<feature type="domain" description="DUF2087" evidence="1">
    <location>
        <begin position="183"/>
        <end position="250"/>
    </location>
</feature>
<comment type="caution">
    <text evidence="2">The sequence shown here is derived from an EMBL/GenBank/DDBJ whole genome shotgun (WGS) entry which is preliminary data.</text>
</comment>
<reference evidence="2 3" key="1">
    <citation type="submission" date="2019-03" db="EMBL/GenBank/DDBJ databases">
        <title>Genomic Encyclopedia of Type Strains, Phase IV (KMG-IV): sequencing the most valuable type-strain genomes for metagenomic binning, comparative biology and taxonomic classification.</title>
        <authorList>
            <person name="Goeker M."/>
        </authorList>
    </citation>
    <scope>NUCLEOTIDE SEQUENCE [LARGE SCALE GENOMIC DNA]</scope>
    <source>
        <strain evidence="2 3">LX-B</strain>
    </source>
</reference>
<dbReference type="Pfam" id="PF09860">
    <property type="entry name" value="DUF2087"/>
    <property type="match status" value="1"/>
</dbReference>
<dbReference type="Proteomes" id="UP000295008">
    <property type="component" value="Unassembled WGS sequence"/>
</dbReference>
<proteinExistence type="predicted"/>
<keyword evidence="3" id="KW-1185">Reference proteome</keyword>
<dbReference type="OrthoDB" id="9789954at2"/>
<dbReference type="InterPro" id="IPR018656">
    <property type="entry name" value="DUF2087"/>
</dbReference>
<dbReference type="EMBL" id="SLUN01000002">
    <property type="protein sequence ID" value="TCL76388.1"/>
    <property type="molecule type" value="Genomic_DNA"/>
</dbReference>
<gene>
    <name evidence="2" type="ORF">EDC14_1002147</name>
</gene>
<protein>
    <submittedName>
        <fullName evidence="2">Transcriptional regulator</fullName>
    </submittedName>
</protein>
<dbReference type="AlphaFoldDB" id="A0A4R1SAC0"/>
<accession>A0A4R1SAC0</accession>
<evidence type="ECO:0000259" key="1">
    <source>
        <dbReference type="Pfam" id="PF09860"/>
    </source>
</evidence>
<dbReference type="RefSeq" id="WP_132012573.1">
    <property type="nucleotide sequence ID" value="NZ_SLUN01000002.1"/>
</dbReference>
<sequence length="252" mass="29548">MELSKLFWNASLAEMKRGYVADLATEEFVCILCGERFTQGRIYPKGDLWLDAERAVRTHIADEHSSTFAFLLELDKKYTGLTEHQKNLLTCFYQNFSDKEIAAKMENGNTSTIRNQRFSFREKAKQAKVFLAIMELLEERSKAEPFIEIPRGATMVDERFAITEPESRSILETYFKEGPDGPLHSFPKKEKRKVVILKHLVQRFDPKRKYTEKEVNQLLKAAYDDYVTVRRYLIEYGFMDRHADGSLYWVKD</sequence>